<dbReference type="OrthoDB" id="7266971at2"/>
<dbReference type="InParanoid" id="A0A420WIT6"/>
<dbReference type="EMBL" id="RBII01000001">
    <property type="protein sequence ID" value="RKQ70908.1"/>
    <property type="molecule type" value="Genomic_DNA"/>
</dbReference>
<accession>A0A420WIT6</accession>
<comment type="caution">
    <text evidence="1">The sequence shown here is derived from an EMBL/GenBank/DDBJ whole genome shotgun (WGS) entry which is preliminary data.</text>
</comment>
<dbReference type="Pfam" id="PF06199">
    <property type="entry name" value="Phage_tail_2"/>
    <property type="match status" value="1"/>
</dbReference>
<dbReference type="RefSeq" id="WP_121098724.1">
    <property type="nucleotide sequence ID" value="NZ_RBII01000001.1"/>
</dbReference>
<dbReference type="InterPro" id="IPR022344">
    <property type="entry name" value="GTA_major-tail"/>
</dbReference>
<evidence type="ECO:0000313" key="1">
    <source>
        <dbReference type="EMBL" id="RKQ70908.1"/>
    </source>
</evidence>
<keyword evidence="2" id="KW-1185">Reference proteome</keyword>
<sequence>MSAQSGRDLLVKMKKPDESYQTLAGLRSKTIRFNARPIDITHADSAQGWKELLPHAGIKSAEVSGVGIFKTEESAALVRQAFFDQTLLNLRLILPSFGQIEGPFLIGSLTYSGSFQGEARFEVTLFSAGQPVFLPI</sequence>
<dbReference type="InterPro" id="IPR011855">
    <property type="entry name" value="Phgtail_TP901_1"/>
</dbReference>
<reference evidence="1 2" key="1">
    <citation type="submission" date="2018-10" db="EMBL/GenBank/DDBJ databases">
        <title>Genomic Encyclopedia of Type Strains, Phase IV (KMG-IV): sequencing the most valuable type-strain genomes for metagenomic binning, comparative biology and taxonomic classification.</title>
        <authorList>
            <person name="Goeker M."/>
        </authorList>
    </citation>
    <scope>NUCLEOTIDE SEQUENCE [LARGE SCALE GENOMIC DNA]</scope>
    <source>
        <strain evidence="1 2">DSM 22008</strain>
    </source>
</reference>
<name>A0A420WIT6_9PROT</name>
<organism evidence="1 2">
    <name type="scientific">Litorimonas taeanensis</name>
    <dbReference type="NCBI Taxonomy" id="568099"/>
    <lineage>
        <taxon>Bacteria</taxon>
        <taxon>Pseudomonadati</taxon>
        <taxon>Pseudomonadota</taxon>
        <taxon>Alphaproteobacteria</taxon>
        <taxon>Maricaulales</taxon>
        <taxon>Robiginitomaculaceae</taxon>
    </lineage>
</organism>
<gene>
    <name evidence="1" type="ORF">DES40_0212</name>
</gene>
<evidence type="ECO:0000313" key="2">
    <source>
        <dbReference type="Proteomes" id="UP000282211"/>
    </source>
</evidence>
<protein>
    <submittedName>
        <fullName evidence="1">TP901-1 family phage major tail protein</fullName>
    </submittedName>
</protein>
<proteinExistence type="predicted"/>
<dbReference type="NCBIfam" id="TIGR02126">
    <property type="entry name" value="phgtail_TP901_1"/>
    <property type="match status" value="1"/>
</dbReference>
<dbReference type="Proteomes" id="UP000282211">
    <property type="component" value="Unassembled WGS sequence"/>
</dbReference>
<dbReference type="PRINTS" id="PR01996">
    <property type="entry name" value="MTP1FAMILY"/>
</dbReference>
<dbReference type="AlphaFoldDB" id="A0A420WIT6"/>